<comment type="subcellular location">
    <subcellularLocation>
        <location evidence="1">Cell membrane</location>
        <topology evidence="1">Single-pass membrane protein</topology>
    </subcellularLocation>
</comment>
<feature type="transmembrane region" description="Helical" evidence="6">
    <location>
        <begin position="161"/>
        <end position="183"/>
    </location>
</feature>
<keyword evidence="2" id="KW-1003">Cell membrane</keyword>
<proteinExistence type="predicted"/>
<dbReference type="EMBL" id="AP019860">
    <property type="protein sequence ID" value="BBM82304.1"/>
    <property type="molecule type" value="Genomic_DNA"/>
</dbReference>
<keyword evidence="10" id="KW-1185">Reference proteome</keyword>
<dbReference type="Proteomes" id="UP000326354">
    <property type="component" value="Chromosome"/>
</dbReference>
<evidence type="ECO:0000256" key="1">
    <source>
        <dbReference type="ARBA" id="ARBA00004162"/>
    </source>
</evidence>
<feature type="transmembrane region" description="Helical" evidence="6">
    <location>
        <begin position="218"/>
        <end position="251"/>
    </location>
</feature>
<organism evidence="9 10">
    <name type="scientific">Uabimicrobium amorphum</name>
    <dbReference type="NCBI Taxonomy" id="2596890"/>
    <lineage>
        <taxon>Bacteria</taxon>
        <taxon>Pseudomonadati</taxon>
        <taxon>Planctomycetota</taxon>
        <taxon>Candidatus Uabimicrobiia</taxon>
        <taxon>Candidatus Uabimicrobiales</taxon>
        <taxon>Candidatus Uabimicrobiaceae</taxon>
        <taxon>Candidatus Uabimicrobium</taxon>
    </lineage>
</organism>
<evidence type="ECO:0000259" key="8">
    <source>
        <dbReference type="Pfam" id="PF13349"/>
    </source>
</evidence>
<evidence type="ECO:0008006" key="11">
    <source>
        <dbReference type="Google" id="ProtNLM"/>
    </source>
</evidence>
<dbReference type="KEGG" id="uam:UABAM_00647"/>
<dbReference type="InterPro" id="IPR025164">
    <property type="entry name" value="Toastrack_DUF4097"/>
</dbReference>
<evidence type="ECO:0000259" key="7">
    <source>
        <dbReference type="Pfam" id="PF04024"/>
    </source>
</evidence>
<evidence type="ECO:0000313" key="9">
    <source>
        <dbReference type="EMBL" id="BBM82304.1"/>
    </source>
</evidence>
<evidence type="ECO:0000256" key="2">
    <source>
        <dbReference type="ARBA" id="ARBA00022475"/>
    </source>
</evidence>
<reference evidence="9 10" key="1">
    <citation type="submission" date="2019-08" db="EMBL/GenBank/DDBJ databases">
        <title>Complete genome sequence of Candidatus Uab amorphum.</title>
        <authorList>
            <person name="Shiratori T."/>
            <person name="Suzuki S."/>
            <person name="Kakizawa Y."/>
            <person name="Ishida K."/>
        </authorList>
    </citation>
    <scope>NUCLEOTIDE SEQUENCE [LARGE SCALE GENOMIC DNA]</scope>
    <source>
        <strain evidence="9 10">SRT547</strain>
    </source>
</reference>
<feature type="transmembrane region" description="Helical" evidence="6">
    <location>
        <begin position="271"/>
        <end position="294"/>
    </location>
</feature>
<feature type="transmembrane region" description="Helical" evidence="6">
    <location>
        <begin position="306"/>
        <end position="331"/>
    </location>
</feature>
<dbReference type="RefSeq" id="WP_151966552.1">
    <property type="nucleotide sequence ID" value="NZ_AP019860.1"/>
</dbReference>
<name>A0A5S9III4_UABAM</name>
<dbReference type="Pfam" id="PF04024">
    <property type="entry name" value="PspC"/>
    <property type="match status" value="1"/>
</dbReference>
<sequence>MSGKYSAYYDNNFTQNAKKILQKYIEDCVSNGKKYQLAPEAIAEYVSSKVKELTAEIAEVDAEAVMDIIGQLPSAAEIANECREKPEFAESNGYAQLHLSENNRFLGGVCGGLGEYFRIDPTLIRVAFIAGSFIGGAAIVVYIILWLAFFEKEKGKDYPPLVALIFQVLNILRVVVISLLWVVSKKKVATSSPQQTENKTQKKDEPEPVKKRNFFRRVFGGLTFVAMSLLLYLPSILVLLGIASFSLWGIFYPIVDIDGFQFSFAQLSIPGVVLAISAAVLTFLLFLLVITFVGRLHFKAKVMGKTMGVFTILFIVLSIFSLGSSVAITAFQNRNVESNTVVHTIPSDKEINFSLEHLRSHVRVESLKIRGEKTAEQITVRCDISARGEDSEQAENNLQNIQVSWLEGKVFPQIVKNSDDFHFEKINIEVVVPTTKKIAIKGRSRKRLIIEGVFSQQIELDLDHSHIVLQNIETPEINLVGKKTFFQLSEVKIPLAKVNLERGKTHIKNSDIENLMIHSYRGRVHCTESNIQLQLHNDKGHAFIMENVGVLEIENHRGHVEIRDHKFIEKSQSSIACKHGSLDIGLSTKNLPQFNITNSHSRVRNKLPNFSSGDAIVDLNLNYGRVYLHPVYIDH</sequence>
<feature type="transmembrane region" description="Helical" evidence="6">
    <location>
        <begin position="126"/>
        <end position="149"/>
    </location>
</feature>
<dbReference type="InterPro" id="IPR007168">
    <property type="entry name" value="Phageshock_PspC_N"/>
</dbReference>
<feature type="domain" description="Phage shock protein PspC N-terminal" evidence="7">
    <location>
        <begin position="96"/>
        <end position="148"/>
    </location>
</feature>
<dbReference type="AlphaFoldDB" id="A0A5S9III4"/>
<protein>
    <recommendedName>
        <fullName evidence="11">Phage shock protein PspC N-terminal domain-containing protein</fullName>
    </recommendedName>
</protein>
<keyword evidence="4 6" id="KW-1133">Transmembrane helix</keyword>
<evidence type="ECO:0000256" key="6">
    <source>
        <dbReference type="SAM" id="Phobius"/>
    </source>
</evidence>
<keyword evidence="3 6" id="KW-0812">Transmembrane</keyword>
<dbReference type="PANTHER" id="PTHR33885">
    <property type="entry name" value="PHAGE SHOCK PROTEIN C"/>
    <property type="match status" value="1"/>
</dbReference>
<evidence type="ECO:0000256" key="4">
    <source>
        <dbReference type="ARBA" id="ARBA00022989"/>
    </source>
</evidence>
<keyword evidence="5 6" id="KW-0472">Membrane</keyword>
<dbReference type="InterPro" id="IPR052027">
    <property type="entry name" value="PspC"/>
</dbReference>
<dbReference type="Pfam" id="PF13349">
    <property type="entry name" value="DUF4097"/>
    <property type="match status" value="1"/>
</dbReference>
<dbReference type="OrthoDB" id="5772680at2"/>
<dbReference type="PANTHER" id="PTHR33885:SF3">
    <property type="entry name" value="PHAGE SHOCK PROTEIN C"/>
    <property type="match status" value="1"/>
</dbReference>
<gene>
    <name evidence="9" type="ORF">UABAM_00647</name>
</gene>
<dbReference type="GO" id="GO:0005886">
    <property type="term" value="C:plasma membrane"/>
    <property type="evidence" value="ECO:0007669"/>
    <property type="project" value="UniProtKB-SubCell"/>
</dbReference>
<accession>A0A5S9III4</accession>
<evidence type="ECO:0000313" key="10">
    <source>
        <dbReference type="Proteomes" id="UP000326354"/>
    </source>
</evidence>
<evidence type="ECO:0000256" key="3">
    <source>
        <dbReference type="ARBA" id="ARBA00022692"/>
    </source>
</evidence>
<evidence type="ECO:0000256" key="5">
    <source>
        <dbReference type="ARBA" id="ARBA00023136"/>
    </source>
</evidence>
<feature type="domain" description="DUF4097" evidence="8">
    <location>
        <begin position="367"/>
        <end position="565"/>
    </location>
</feature>